<dbReference type="PANTHER" id="PTHR13947">
    <property type="entry name" value="GNAT FAMILY N-ACETYLTRANSFERASE"/>
    <property type="match status" value="1"/>
</dbReference>
<dbReference type="InterPro" id="IPR050769">
    <property type="entry name" value="NAT_camello-type"/>
</dbReference>
<dbReference type="OrthoDB" id="1431064at2"/>
<dbReference type="PANTHER" id="PTHR13947:SF37">
    <property type="entry name" value="LD18367P"/>
    <property type="match status" value="1"/>
</dbReference>
<dbReference type="RefSeq" id="WP_067650529.1">
    <property type="nucleotide sequence ID" value="NZ_CP015249.1"/>
</dbReference>
<dbReference type="Gene3D" id="3.40.630.30">
    <property type="match status" value="1"/>
</dbReference>
<dbReference type="GO" id="GO:0008080">
    <property type="term" value="F:N-acetyltransferase activity"/>
    <property type="evidence" value="ECO:0007669"/>
    <property type="project" value="InterPro"/>
</dbReference>
<accession>A0A160DZD5</accession>
<dbReference type="AlphaFoldDB" id="A0A160DZD5"/>
<evidence type="ECO:0000256" key="1">
    <source>
        <dbReference type="ARBA" id="ARBA00022679"/>
    </source>
</evidence>
<dbReference type="KEGG" id="dko:I596_3565"/>
<organism evidence="3 4">
    <name type="scientific">Dokdonella koreensis DS-123</name>
    <dbReference type="NCBI Taxonomy" id="1300342"/>
    <lineage>
        <taxon>Bacteria</taxon>
        <taxon>Pseudomonadati</taxon>
        <taxon>Pseudomonadota</taxon>
        <taxon>Gammaproteobacteria</taxon>
        <taxon>Lysobacterales</taxon>
        <taxon>Rhodanobacteraceae</taxon>
        <taxon>Dokdonella</taxon>
    </lineage>
</organism>
<keyword evidence="1 3" id="KW-0808">Transferase</keyword>
<evidence type="ECO:0000313" key="4">
    <source>
        <dbReference type="Proteomes" id="UP000076830"/>
    </source>
</evidence>
<dbReference type="CDD" id="cd04301">
    <property type="entry name" value="NAT_SF"/>
    <property type="match status" value="1"/>
</dbReference>
<dbReference type="STRING" id="1300342.I596_3565"/>
<sequence>MAAPALIREARPDEYEALGLLLIAVYSTLEGFPTPREQPAYYRTLADVGALAARKNVTLLVAASTDGTLLGGVVYFGDMTEYGSGGSAPTERNAAGIRLLGVRSSARGRGIGKALTHACIERARRQGRAQVILHTTEAMHAAWGLYVSLGFRRSDDLDFLQEGLPVFGFRLRLMEE</sequence>
<name>A0A160DZD5_9GAMM</name>
<reference evidence="3 4" key="1">
    <citation type="submission" date="2016-04" db="EMBL/GenBank/DDBJ databases">
        <title>Complete genome sequence of Dokdonella koreensis DS-123T.</title>
        <authorList>
            <person name="Kim J.F."/>
            <person name="Lee H."/>
            <person name="Kwak M.-J."/>
        </authorList>
    </citation>
    <scope>NUCLEOTIDE SEQUENCE [LARGE SCALE GENOMIC DNA]</scope>
    <source>
        <strain evidence="3 4">DS-123</strain>
    </source>
</reference>
<feature type="domain" description="N-acetyltransferase" evidence="2">
    <location>
        <begin position="5"/>
        <end position="176"/>
    </location>
</feature>
<gene>
    <name evidence="3" type="ORF">I596_3565</name>
</gene>
<dbReference type="InterPro" id="IPR016181">
    <property type="entry name" value="Acyl_CoA_acyltransferase"/>
</dbReference>
<keyword evidence="4" id="KW-1185">Reference proteome</keyword>
<proteinExistence type="predicted"/>
<dbReference type="SUPFAM" id="SSF55729">
    <property type="entry name" value="Acyl-CoA N-acyltransferases (Nat)"/>
    <property type="match status" value="1"/>
</dbReference>
<dbReference type="EMBL" id="CP015249">
    <property type="protein sequence ID" value="ANB19553.1"/>
    <property type="molecule type" value="Genomic_DNA"/>
</dbReference>
<dbReference type="Proteomes" id="UP000076830">
    <property type="component" value="Chromosome"/>
</dbReference>
<protein>
    <submittedName>
        <fullName evidence="3">Acetyltransferase</fullName>
    </submittedName>
</protein>
<evidence type="ECO:0000313" key="3">
    <source>
        <dbReference type="EMBL" id="ANB19553.1"/>
    </source>
</evidence>
<dbReference type="PROSITE" id="PS51186">
    <property type="entry name" value="GNAT"/>
    <property type="match status" value="1"/>
</dbReference>
<dbReference type="InterPro" id="IPR000182">
    <property type="entry name" value="GNAT_dom"/>
</dbReference>
<evidence type="ECO:0000259" key="2">
    <source>
        <dbReference type="PROSITE" id="PS51186"/>
    </source>
</evidence>
<dbReference type="Pfam" id="PF00583">
    <property type="entry name" value="Acetyltransf_1"/>
    <property type="match status" value="1"/>
</dbReference>